<dbReference type="OrthoDB" id="8998645at2"/>
<evidence type="ECO:0000313" key="2">
    <source>
        <dbReference type="EMBL" id="ASW02175.1"/>
    </source>
</evidence>
<evidence type="ECO:0000313" key="3">
    <source>
        <dbReference type="Proteomes" id="UP000215158"/>
    </source>
</evidence>
<proteinExistence type="predicted"/>
<dbReference type="KEGG" id="parb:CJU94_29140"/>
<dbReference type="EMBL" id="CP022990">
    <property type="protein sequence ID" value="ASW02175.1"/>
    <property type="molecule type" value="Genomic_DNA"/>
</dbReference>
<protein>
    <submittedName>
        <fullName evidence="2">Uncharacterized protein</fullName>
    </submittedName>
</protein>
<dbReference type="AlphaFoldDB" id="A0A248VTG4"/>
<keyword evidence="3" id="KW-1185">Reference proteome</keyword>
<dbReference type="Proteomes" id="UP000215158">
    <property type="component" value="Chromosome 2"/>
</dbReference>
<gene>
    <name evidence="2" type="ORF">CJU94_29140</name>
</gene>
<evidence type="ECO:0000256" key="1">
    <source>
        <dbReference type="SAM" id="MobiDB-lite"/>
    </source>
</evidence>
<reference evidence="2 3" key="1">
    <citation type="submission" date="2017-08" db="EMBL/GenBank/DDBJ databases">
        <title>Identification and genetic characteristics of simultaneous BTEX- and naphthalene-degrading Paraburkholderia sp. BN5 isolated from petroleum-contaminated soil.</title>
        <authorList>
            <person name="Lee Y."/>
            <person name="Jeon C.O."/>
        </authorList>
    </citation>
    <scope>NUCLEOTIDE SEQUENCE [LARGE SCALE GENOMIC DNA]</scope>
    <source>
        <strain evidence="2 3">BN5</strain>
    </source>
</reference>
<name>A0A248VTG4_9BURK</name>
<feature type="region of interest" description="Disordered" evidence="1">
    <location>
        <begin position="257"/>
        <end position="276"/>
    </location>
</feature>
<dbReference type="RefSeq" id="WP_095422053.1">
    <property type="nucleotide sequence ID" value="NZ_CP022990.1"/>
</dbReference>
<sequence>MNRPLALIEGDLALPIARPFDTLPPPFGSRRRPARVAGQRELQPAARVNAQQAIQNAAQRSELAARNGSLPPGVKFLLFYKLPQPREHSPRFDEQLAEARYYLEMGRARPCSTRSDHVLGAAIFAGCGIALAWLLATCTTHDAAKVTATALTQPVVVRQPVEFAGTIAQTEPPAVNSEPKAASEVPTPTNTTPGTTFGHVRMPEPQRVEHLAPRPVTRASTHQTVQNRSAKADRPVPIVRFSKAQVEGRLALSRTIRPATQPSASRSPEWAAGRSSASDAAERAALFDWAVQQRRAAIITHADLPTPVDTDWSARMTQRRITDNPNAFQSGRSTK</sequence>
<feature type="compositionally biased region" description="Low complexity" evidence="1">
    <location>
        <begin position="186"/>
        <end position="196"/>
    </location>
</feature>
<accession>A0A248VTG4</accession>
<organism evidence="2 3">
    <name type="scientific">Paraburkholderia aromaticivorans</name>
    <dbReference type="NCBI Taxonomy" id="2026199"/>
    <lineage>
        <taxon>Bacteria</taxon>
        <taxon>Pseudomonadati</taxon>
        <taxon>Pseudomonadota</taxon>
        <taxon>Betaproteobacteria</taxon>
        <taxon>Burkholderiales</taxon>
        <taxon>Burkholderiaceae</taxon>
        <taxon>Paraburkholderia</taxon>
    </lineage>
</organism>
<feature type="region of interest" description="Disordered" evidence="1">
    <location>
        <begin position="171"/>
        <end position="199"/>
    </location>
</feature>